<dbReference type="Gene3D" id="3.40.50.880">
    <property type="match status" value="1"/>
</dbReference>
<dbReference type="CDD" id="cd01743">
    <property type="entry name" value="GATase1_Anthranilate_Synthase"/>
    <property type="match status" value="1"/>
</dbReference>
<dbReference type="GO" id="GO:0000162">
    <property type="term" value="P:L-tryptophan biosynthetic process"/>
    <property type="evidence" value="ECO:0007669"/>
    <property type="project" value="TreeGrafter"/>
</dbReference>
<evidence type="ECO:0000259" key="2">
    <source>
        <dbReference type="Pfam" id="PF00117"/>
    </source>
</evidence>
<reference evidence="3 4" key="1">
    <citation type="submission" date="2015-11" db="EMBL/GenBank/DDBJ databases">
        <title>Description and complete genome sequence of a novel strain predominating in hypersaline microbial mats and representing a new family of the Bacteriodetes phylum.</title>
        <authorList>
            <person name="Spring S."/>
            <person name="Bunk B."/>
            <person name="Sproer C."/>
            <person name="Klenk H.-P."/>
        </authorList>
    </citation>
    <scope>NUCLEOTIDE SEQUENCE [LARGE SCALE GENOMIC DNA]</scope>
    <source>
        <strain evidence="3 4">L21-Spi-D4</strain>
    </source>
</reference>
<dbReference type="GO" id="GO:0005829">
    <property type="term" value="C:cytosol"/>
    <property type="evidence" value="ECO:0007669"/>
    <property type="project" value="TreeGrafter"/>
</dbReference>
<dbReference type="PRINTS" id="PR00097">
    <property type="entry name" value="ANTSNTHASEII"/>
</dbReference>
<dbReference type="STRING" id="1307839.L21SP5_02733"/>
<keyword evidence="3" id="KW-0032">Aminotransferase</keyword>
<keyword evidence="4" id="KW-1185">Reference proteome</keyword>
<dbReference type="NCBIfam" id="TIGR00566">
    <property type="entry name" value="trpG_papA"/>
    <property type="match status" value="1"/>
</dbReference>
<name>A0A0S2I273_9BACT</name>
<dbReference type="KEGG" id="blq:L21SP5_02733"/>
<evidence type="ECO:0000256" key="1">
    <source>
        <dbReference type="ARBA" id="ARBA00022962"/>
    </source>
</evidence>
<evidence type="ECO:0000313" key="4">
    <source>
        <dbReference type="Proteomes" id="UP000064893"/>
    </source>
</evidence>
<dbReference type="InterPro" id="IPR029062">
    <property type="entry name" value="Class_I_gatase-like"/>
</dbReference>
<accession>A0A0S2I273</accession>
<feature type="domain" description="Glutamine amidotransferase" evidence="2">
    <location>
        <begin position="4"/>
        <end position="187"/>
    </location>
</feature>
<dbReference type="GO" id="GO:0004049">
    <property type="term" value="F:anthranilate synthase activity"/>
    <property type="evidence" value="ECO:0007669"/>
    <property type="project" value="TreeGrafter"/>
</dbReference>
<dbReference type="PROSITE" id="PS51273">
    <property type="entry name" value="GATASE_TYPE_1"/>
    <property type="match status" value="1"/>
</dbReference>
<dbReference type="PRINTS" id="PR00096">
    <property type="entry name" value="GATASE"/>
</dbReference>
<protein>
    <submittedName>
        <fullName evidence="3">Para-aminobenzoate synthase glutamine amidotransferase component II</fullName>
        <ecNumber evidence="3">2.6.1.85</ecNumber>
    </submittedName>
</protein>
<organism evidence="3 4">
    <name type="scientific">Salinivirga cyanobacteriivorans</name>
    <dbReference type="NCBI Taxonomy" id="1307839"/>
    <lineage>
        <taxon>Bacteria</taxon>
        <taxon>Pseudomonadati</taxon>
        <taxon>Bacteroidota</taxon>
        <taxon>Bacteroidia</taxon>
        <taxon>Bacteroidales</taxon>
        <taxon>Salinivirgaceae</taxon>
        <taxon>Salinivirga</taxon>
    </lineage>
</organism>
<dbReference type="OrthoDB" id="9786812at2"/>
<dbReference type="SUPFAM" id="SSF52317">
    <property type="entry name" value="Class I glutamine amidotransferase-like"/>
    <property type="match status" value="1"/>
</dbReference>
<dbReference type="InterPro" id="IPR050472">
    <property type="entry name" value="Anth_synth/Amidotransfase"/>
</dbReference>
<dbReference type="RefSeq" id="WP_081421543.1">
    <property type="nucleotide sequence ID" value="NZ_CP013118.1"/>
</dbReference>
<dbReference type="Pfam" id="PF00117">
    <property type="entry name" value="GATase"/>
    <property type="match status" value="1"/>
</dbReference>
<evidence type="ECO:0000313" key="3">
    <source>
        <dbReference type="EMBL" id="ALO16356.1"/>
    </source>
</evidence>
<dbReference type="Proteomes" id="UP000064893">
    <property type="component" value="Chromosome"/>
</dbReference>
<dbReference type="EMBL" id="CP013118">
    <property type="protein sequence ID" value="ALO16356.1"/>
    <property type="molecule type" value="Genomic_DNA"/>
</dbReference>
<dbReference type="PANTHER" id="PTHR43418:SF4">
    <property type="entry name" value="MULTIFUNCTIONAL TRYPTOPHAN BIOSYNTHESIS PROTEIN"/>
    <property type="match status" value="1"/>
</dbReference>
<dbReference type="InterPro" id="IPR006221">
    <property type="entry name" value="TrpG/PapA_dom"/>
</dbReference>
<dbReference type="InterPro" id="IPR017926">
    <property type="entry name" value="GATASE"/>
</dbReference>
<dbReference type="FunFam" id="3.40.50.880:FF:000003">
    <property type="entry name" value="Anthranilate synthase component II"/>
    <property type="match status" value="1"/>
</dbReference>
<dbReference type="PANTHER" id="PTHR43418">
    <property type="entry name" value="MULTIFUNCTIONAL TRYPTOPHAN BIOSYNTHESIS PROTEIN-RELATED"/>
    <property type="match status" value="1"/>
</dbReference>
<keyword evidence="3" id="KW-0808">Transferase</keyword>
<proteinExistence type="predicted"/>
<dbReference type="GO" id="GO:0046820">
    <property type="term" value="F:4-amino-4-deoxychorismate synthase activity"/>
    <property type="evidence" value="ECO:0007669"/>
    <property type="project" value="UniProtKB-EC"/>
</dbReference>
<gene>
    <name evidence="3" type="primary">pabA</name>
    <name evidence="3" type="ORF">L21SP5_02733</name>
</gene>
<sequence>MHTLIIDNYDSFTYNLAEFIRQCGLTEFDVFRNDEISIAECAKYEQIIISPGPGVPEDAGIINELLKELGPKKKILGICLGMQAMGEVYQCKLTNLPEVFHGRATTIERLDENERIFKDLPRNLKVGRYHSWGIRVADISQEFELLSQDENGIAMAIRHKEFDMVGLQFHPESVLTEHGIQMIANWLNVPEPQMEVCLPAADSAAYDINRIERSLFL</sequence>
<dbReference type="AlphaFoldDB" id="A0A0S2I273"/>
<keyword evidence="1 3" id="KW-0315">Glutamine amidotransferase</keyword>
<dbReference type="EC" id="2.6.1.85" evidence="3"/>